<keyword evidence="2" id="KW-1185">Reference proteome</keyword>
<dbReference type="OrthoDB" id="2423301at2759"/>
<evidence type="ECO:0008006" key="3">
    <source>
        <dbReference type="Google" id="ProtNLM"/>
    </source>
</evidence>
<organism evidence="1 2">
    <name type="scientific">Linnemannia schmuckeri</name>
    <dbReference type="NCBI Taxonomy" id="64567"/>
    <lineage>
        <taxon>Eukaryota</taxon>
        <taxon>Fungi</taxon>
        <taxon>Fungi incertae sedis</taxon>
        <taxon>Mucoromycota</taxon>
        <taxon>Mortierellomycotina</taxon>
        <taxon>Mortierellomycetes</taxon>
        <taxon>Mortierellales</taxon>
        <taxon>Mortierellaceae</taxon>
        <taxon>Linnemannia</taxon>
    </lineage>
</organism>
<evidence type="ECO:0000313" key="1">
    <source>
        <dbReference type="EMBL" id="KAF9138501.1"/>
    </source>
</evidence>
<dbReference type="AlphaFoldDB" id="A0A9P5V5X6"/>
<evidence type="ECO:0000313" key="2">
    <source>
        <dbReference type="Proteomes" id="UP000748756"/>
    </source>
</evidence>
<dbReference type="EMBL" id="JAAAUQ010001465">
    <property type="protein sequence ID" value="KAF9138501.1"/>
    <property type="molecule type" value="Genomic_DNA"/>
</dbReference>
<sequence>MDPLSQLPLECLQHIFKIIACDTNTVALITLSTLLRVSRYIALVALPFLYRNPYACIGADYIRGNKRECTRGLLACVPSSTLPLTLAHCLARDPLYTQAPRPTFDYLGHVRHLNPLAFRSEPLIFRPDKEPTVEELVYLQGEEYTHLRQSICVLAAYVGSYSSKGEFLRHLHNVIVYREVVWSLAFRILDQLESLTIPLSDIDRYLQVVDRLSRLDRVNVSVDEVYESGDLEMDESTQLCKDKAMQTLLQFIEDHVWHFPGRLQTVNINDSPMWPRSYNTNLKDVQLQIYRRLPPMPPPAVLSKHNWARLMTHPLTTNLRHVKDIVANHEQWQGPEFDYPRLLQRCRNLNFLDITPLAKGSFKWAVQEKVSLGENGGLVPLQRVQIRDYYSLTDEIDDIAFAFSYTLQYIRVDDIVQGGSTPTIRIGQGWVDMPKLTHLTLDIRRNRLVLDPLLLTHCPNLIFLDLMDDTTRYWCPDIVSTLPAQLGQLSVLRLQGWPALTFHPSTLHSMSKLGSLRICSGNYYMRDCFIPPVEELEQSFSAQEGLFLCATGTGAGTEGSHGGAVQPGVGRRPLWTWDWVLPQLSVAEFMGEFAYRFGFRMLRGCPSLETLMLKITTERDTHTRILTQDDFFVTGSITADANSTSRQQQLPPRPKRIIAPALKTLQMTGPWVLDDTLVPLFFHGMFPKLKDVTMPECSGFSHRALVECLKGKAKHVVTMNLGLPEPSMDEQKALGLYPRIGRKRDHRDTLHIVLRFQSVEYLVLRDSATATADSTVSPAPAPFSE</sequence>
<gene>
    <name evidence="1" type="ORF">BG015_002353</name>
</gene>
<dbReference type="InterPro" id="IPR032675">
    <property type="entry name" value="LRR_dom_sf"/>
</dbReference>
<dbReference type="Gene3D" id="3.80.10.10">
    <property type="entry name" value="Ribonuclease Inhibitor"/>
    <property type="match status" value="1"/>
</dbReference>
<protein>
    <recommendedName>
        <fullName evidence="3">F-box domain-containing protein</fullName>
    </recommendedName>
</protein>
<reference evidence="1" key="1">
    <citation type="journal article" date="2020" name="Fungal Divers.">
        <title>Resolving the Mortierellaceae phylogeny through synthesis of multi-gene phylogenetics and phylogenomics.</title>
        <authorList>
            <person name="Vandepol N."/>
            <person name="Liber J."/>
            <person name="Desiro A."/>
            <person name="Na H."/>
            <person name="Kennedy M."/>
            <person name="Barry K."/>
            <person name="Grigoriev I.V."/>
            <person name="Miller A.N."/>
            <person name="O'Donnell K."/>
            <person name="Stajich J.E."/>
            <person name="Bonito G."/>
        </authorList>
    </citation>
    <scope>NUCLEOTIDE SEQUENCE</scope>
    <source>
        <strain evidence="1">NRRL 6426</strain>
    </source>
</reference>
<accession>A0A9P5V5X6</accession>
<name>A0A9P5V5X6_9FUNG</name>
<dbReference type="Proteomes" id="UP000748756">
    <property type="component" value="Unassembled WGS sequence"/>
</dbReference>
<comment type="caution">
    <text evidence="1">The sequence shown here is derived from an EMBL/GenBank/DDBJ whole genome shotgun (WGS) entry which is preliminary data.</text>
</comment>
<dbReference type="SUPFAM" id="SSF52047">
    <property type="entry name" value="RNI-like"/>
    <property type="match status" value="1"/>
</dbReference>
<proteinExistence type="predicted"/>